<feature type="signal peptide" evidence="1">
    <location>
        <begin position="1"/>
        <end position="21"/>
    </location>
</feature>
<reference evidence="2" key="1">
    <citation type="submission" date="2023-04" db="EMBL/GenBank/DDBJ databases">
        <title>Phytophthora fragariaefolia NBRC 109709.</title>
        <authorList>
            <person name="Ichikawa N."/>
            <person name="Sato H."/>
            <person name="Tonouchi N."/>
        </authorList>
    </citation>
    <scope>NUCLEOTIDE SEQUENCE</scope>
    <source>
        <strain evidence="2">NBRC 109709</strain>
    </source>
</reference>
<sequence>MSGCFSAMVAISCVLTHFAVSLLDDKVKSSSALKKRQHSPHISVQKKQKLEVDDNNNSCYDGSEELMCAEYIPRPRASNHDNEYEVLAKDDNAISNVVPGFPSGVIEAWAQFDKIFKDYKLKNNLKFRVRSSETTTLYNRFDLCIVG</sequence>
<gene>
    <name evidence="2" type="ORF">Pfra01_000038200</name>
</gene>
<accession>A0A9W6WRX7</accession>
<evidence type="ECO:0000256" key="1">
    <source>
        <dbReference type="SAM" id="SignalP"/>
    </source>
</evidence>
<keyword evidence="3" id="KW-1185">Reference proteome</keyword>
<organism evidence="2 3">
    <name type="scientific">Phytophthora fragariaefolia</name>
    <dbReference type="NCBI Taxonomy" id="1490495"/>
    <lineage>
        <taxon>Eukaryota</taxon>
        <taxon>Sar</taxon>
        <taxon>Stramenopiles</taxon>
        <taxon>Oomycota</taxon>
        <taxon>Peronosporomycetes</taxon>
        <taxon>Peronosporales</taxon>
        <taxon>Peronosporaceae</taxon>
        <taxon>Phytophthora</taxon>
    </lineage>
</organism>
<proteinExistence type="predicted"/>
<dbReference type="Proteomes" id="UP001165121">
    <property type="component" value="Unassembled WGS sequence"/>
</dbReference>
<feature type="chain" id="PRO_5040807054" evidence="1">
    <location>
        <begin position="22"/>
        <end position="147"/>
    </location>
</feature>
<keyword evidence="1" id="KW-0732">Signal</keyword>
<dbReference type="OrthoDB" id="127133at2759"/>
<evidence type="ECO:0000313" key="2">
    <source>
        <dbReference type="EMBL" id="GMF15314.1"/>
    </source>
</evidence>
<dbReference type="AlphaFoldDB" id="A0A9W6WRX7"/>
<dbReference type="EMBL" id="BSXT01000031">
    <property type="protein sequence ID" value="GMF15314.1"/>
    <property type="molecule type" value="Genomic_DNA"/>
</dbReference>
<evidence type="ECO:0000313" key="3">
    <source>
        <dbReference type="Proteomes" id="UP001165121"/>
    </source>
</evidence>
<protein>
    <submittedName>
        <fullName evidence="2">Unnamed protein product</fullName>
    </submittedName>
</protein>
<name>A0A9W6WRX7_9STRA</name>
<comment type="caution">
    <text evidence="2">The sequence shown here is derived from an EMBL/GenBank/DDBJ whole genome shotgun (WGS) entry which is preliminary data.</text>
</comment>